<dbReference type="PROSITE" id="PS50994">
    <property type="entry name" value="INTEGRASE"/>
    <property type="match status" value="3"/>
</dbReference>
<dbReference type="InterPro" id="IPR012337">
    <property type="entry name" value="RNaseH-like_sf"/>
</dbReference>
<dbReference type="Pfam" id="PF17917">
    <property type="entry name" value="RT_RNaseH"/>
    <property type="match status" value="1"/>
</dbReference>
<dbReference type="Pfam" id="PF17921">
    <property type="entry name" value="Integrase_H2C2"/>
    <property type="match status" value="2"/>
</dbReference>
<reference evidence="17 18" key="1">
    <citation type="submission" date="2022-01" db="EMBL/GenBank/DDBJ databases">
        <title>A chromosomal length assembly of Cordylochernes scorpioides.</title>
        <authorList>
            <person name="Zeh D."/>
            <person name="Zeh J."/>
        </authorList>
    </citation>
    <scope>NUCLEOTIDE SEQUENCE [LARGE SCALE GENOMIC DNA]</scope>
    <source>
        <strain evidence="17">IN4F17</strain>
        <tissue evidence="17">Whole Body</tissue>
    </source>
</reference>
<evidence type="ECO:0000256" key="12">
    <source>
        <dbReference type="SAM" id="Coils"/>
    </source>
</evidence>
<keyword evidence="6" id="KW-0064">Aspartyl protease</keyword>
<evidence type="ECO:0000256" key="6">
    <source>
        <dbReference type="ARBA" id="ARBA00022750"/>
    </source>
</evidence>
<feature type="domain" description="Reverse transcriptase" evidence="15">
    <location>
        <begin position="296"/>
        <end position="473"/>
    </location>
</feature>
<dbReference type="Gene3D" id="1.10.340.70">
    <property type="match status" value="2"/>
</dbReference>
<dbReference type="InterPro" id="IPR041588">
    <property type="entry name" value="Integrase_H2C2"/>
</dbReference>
<keyword evidence="18" id="KW-1185">Reference proteome</keyword>
<dbReference type="PROSITE" id="PS50158">
    <property type="entry name" value="ZF_CCHC"/>
    <property type="match status" value="1"/>
</dbReference>
<evidence type="ECO:0000256" key="10">
    <source>
        <dbReference type="ARBA" id="ARBA00023125"/>
    </source>
</evidence>
<feature type="domain" description="CCHC-type" evidence="14">
    <location>
        <begin position="1423"/>
        <end position="1437"/>
    </location>
</feature>
<dbReference type="CDD" id="cd09274">
    <property type="entry name" value="RNase_HI_RT_Ty3"/>
    <property type="match status" value="2"/>
</dbReference>
<dbReference type="CDD" id="cd01647">
    <property type="entry name" value="RT_LTR"/>
    <property type="match status" value="2"/>
</dbReference>
<evidence type="ECO:0000259" key="14">
    <source>
        <dbReference type="PROSITE" id="PS50158"/>
    </source>
</evidence>
<feature type="region of interest" description="Disordered" evidence="13">
    <location>
        <begin position="1053"/>
        <end position="1147"/>
    </location>
</feature>
<dbReference type="InterPro" id="IPR041373">
    <property type="entry name" value="RT_RNaseH"/>
</dbReference>
<dbReference type="SUPFAM" id="SSF57756">
    <property type="entry name" value="Retrovirus zinc finger-like domains"/>
    <property type="match status" value="1"/>
</dbReference>
<keyword evidence="11" id="KW-0863">Zinc-finger</keyword>
<sequence>MDFVRPSELALHGNVAENWRSFKQRLMLYLEATEKATKPDKQKVAILLNFIGEEALEVFNTFHLKEDEAENFDLVINKFDDFCEPKKNVIFERFKFFSATQKDGESIDSFITELKGLSTSCEFESQKDSLIRDRIVYGIQDKALQERLLREPNLTLLKAIEMCKTDEISKQQIKIMQNNQNICQIRKYEKKHSPKQNQESEKEFKCQRCGKFHRAKNCPAWGKRCSKCKKMNHFAAFCKSSAIRSLNDETEETVWSIHEAKVVHTLEWKKSIIVNGKEICFKLDSGAEVNVLPYTFTRQMKVEEPSEWTHPIVVVQKPSGDVRICMDPRELNKYVQRERHILPTAETIFSELKGATVFSVFDASSAFWQVPLDKESTNLCTIATPFGRFRFKRLPYGLNSASEVFQRCINNILSGLQGTACYMDDILIYGSTMEEHNRNLETVLRRLEENNVKLNAKKQQIAVEKVNFLGHIISRDGIAIQASRAEAIQKLKRPENKTEVQRFLGMVTYLGKFIPNLSDKTAPLRKLISNKSEWKFGGEEIDCFEKLKDMVLNAPILTFFDPTKPITISSDASQYGIGTVLMQGGHAIEYASFSLNATQRKYAQIEKELLAIVFGCERFQYYIWGNYVIVETDHKPLLSIVKKPLEKLSPRLQRMVLRLMRFQISLKFTPGKNMFVADHLSRDPLKDEVDTSYLEGQTESVHMLLVTTDEKIKRLQKETHGDHTLIQLIEYAKNGWPKYETKVCDEAKPYWQFQDEIHVSDGIVYKGNCIMVPSTLRKEILQVVHSSHQGIAASKEKARSAFYWPGMITQVENEVEKCRTCQEYSRKNPEESRIAHEIPEFPWEKIAVDFMEVSGTSSILVVDYHSKFVEIRKLSSKRETETIMQLSTIFRTHGIPRTLVSDNGPPFNSTGSKNFAQKYEFKHQTSSPKYPRSNGQVERTIQTIKGLIIKAVKSGRDPNLALMEFNNTPKYDLPSPTQMLMGRSVRTLSTHTRQQLKPLFDTTKNYQKLRDHQQKYAETPKRILRPLEVGDNIMLQERHRKWVPATVTAKHETPRSYMVKTPSGSEYRRNRSHLRPRKFSVEDSAPTSQSPSIPGSQAGTAMDDNIQDHGRPTSENRRAYDPREDIAKKGEESSTSPSVRTRSGRTECVNRSIEGSYIVLFLPSLDMEEAPYVRKYLMTLIMDIKASTNSPTSGSRAWLIRDTTCKMTSKMINTPLEKLNDQNYRSWKYNTKIMLIERELWKYVTEPTPDEEASRTIFNMKQEKALAMIALTISPSQQIHIMDCTTAREAWDTLEQVYEPKSRSRILQLKKQFISIRFEEQETMTNYLGRLKICSDHLREAGAEMQDQDLAYSMLAGLPESYDGIIMTFSNVEDKEFTSSKVKHVLLAEYERRMARRVNNTNEALQFGTTTRKEVKKKKNFTCYKCGKEGHIARSCRGKAKTPTPNFQPPRCSTHEIAGSEMLTALSCTIPDNSWVIDSGATHHVCNKREWFTNFQGITSDPILTASGTTRAEGCGDIKFKAYVGKHHVDLKLCNVLYVPNVRRNLLSVSSMENKGKIVNFANRRAQVFDSENRIVAIAHDENGLYVMKGRVILPNAELFNSQKSSQKQTLELWHQRFCHVNNDAIERMAKGELVKGLEISSMDRSLCDDCCVAKSTKEPHKPIRNIRSKRPLELVHSDICGPMPVRSIGGSAYFLTFIDDYSRKITLFCLKHKNEVLKHFDSYLARAERETGHKLKVLRSDNGLEYCNHEFKTRLEQLGIKHELTNTYSPPMNGVAERANRVLLDITRSCLHSAELPQRFWAEAVNTAAYIRNKCYNSALGDKVPDELWSSRKPSVRHLKAFGCLAYSHIPTERRKKLDNRANRCILVGYSSQTKGYRLWCPETQHVIQTKHVKFDESKIGLKWTKVEDEPERYNHIWIEPDNQLEGDIDLKPEAERERNHDMSDQDLVGVNNDDIVQTRPKRIVRNPYGRAGKPKAELHFLDIIEPTTFEQAINSKEAPYWRRAMKDELRSLEDRNTWTLSDLPLGKRPISSRWVFKIKTNSKGDVERFKARLVARGFSQKRNVDFFETYSPVINFSVIRMIFALTINKNWYNRHLDVDNAYLYGELNEEIYMSPPDGSNDEKCEGKVLKLNRPIYGLRQSGLEWYCTLDKALEDIGFRRLAACNCLYTFEDKAVIAVYVDDLALFAESEDILTNIEEKIREKFKIKNLGPIKYFLGVEISYPDENTIILSQGKYTMSILERFNMMECRGVSTPLDNSIPITKKDCPTTDKEKDEIKHVPYRELIRSLLYLANSSRPDMTFAVTKLAQFCSNPGERHWQAAKRILRYLQATKNVSLIYKRGSDDILAFSDSDWANDIDDRRSTSGSAVTINGCLVSWRSKKQNCVSLSTMESEYIALAQTTKEILWIAQILENLKCLTNASRPITIFGDNRAAIEFSKNNIENNRSKHIDIRYHYIREKVNSGDIHVNYISTNDNLADIFTKGLKRTAHQNACAAMNCLDTGILPDISKIPIAEEDKPKTAIITPFGLFKFNVMSFGVRNATATFQRFMHEVLRNLDFAFVYLDDILVASKTEEEHYSHLETLFSRLNSYGLRINLSKSKFLVQEIDFLGYPITSHGVKPFPTKVKAILEYKKPKTVHELRIFLGMLNFYRTFLNNAAETQAILHEYLRGAKKKDRSEIKWTEEAEVQFEKCKQALANTALLAYPDTELPISLCTDASDQAVGSVLQQLDNNKWKPIAFFSKKLNPAQCNYSTYDRELLAIYLSIKFFKHLLEAREFTILTDHKLLIYAFKQKKNEKASPRQLRQLQYISQFTTDIKYIKGTDNIVADALSRVDAITTIDYDELAKEQTGDSELQNLISKNISLKFKQCPLQSGKLLWCDVSTNNIRPFIPIKFRMMVFRSFHELSHPGIKATTKQLTSRFIWPNMNKDIRKWAQACVNCQKCKVSHTKSEIGKYQEVDERFSVVHIDLIGALPPSNGNIYCLTCIDRYTSWMEVVPLPDMKSETVARAFYVNWIVRFGAPHTVISDQGKQFTSQLFKDLTTLCGIKLRHSTAYHPQCNGKIERLHRTIKTAIRAHNNIKWTETLPTVLLGLRAVCVLSTKITTILCLKWTDRVKKPLEPPYEGPFPVLDRTDKYFTLKVKGRNVTISIDRLRPAYLLADSDNLTSEHPTATRPIVSGALPSTSSQQNPDPPDVEKYTEFQGTGSAPDLTRTKSGRIIKKP</sequence>
<proteinExistence type="predicted"/>
<dbReference type="Gene3D" id="3.10.10.10">
    <property type="entry name" value="HIV Type 1 Reverse Transcriptase, subunit A, domain 1"/>
    <property type="match status" value="2"/>
</dbReference>
<dbReference type="Pfam" id="PF00665">
    <property type="entry name" value="rve"/>
    <property type="match status" value="2"/>
</dbReference>
<keyword evidence="11" id="KW-0862">Zinc</keyword>
<keyword evidence="12" id="KW-0175">Coiled coil</keyword>
<keyword evidence="5" id="KW-0540">Nuclease</keyword>
<dbReference type="InterPro" id="IPR036397">
    <property type="entry name" value="RNaseH_sf"/>
</dbReference>
<dbReference type="Gene3D" id="4.10.60.10">
    <property type="entry name" value="Zinc finger, CCHC-type"/>
    <property type="match status" value="1"/>
</dbReference>
<dbReference type="InterPro" id="IPR057670">
    <property type="entry name" value="SH3_retrovirus"/>
</dbReference>
<dbReference type="InterPro" id="IPR036875">
    <property type="entry name" value="Znf_CCHC_sf"/>
</dbReference>
<keyword evidence="11" id="KW-0479">Metal-binding</keyword>
<dbReference type="SUPFAM" id="SSF53098">
    <property type="entry name" value="Ribonuclease H-like"/>
    <property type="match status" value="3"/>
</dbReference>
<evidence type="ECO:0000256" key="7">
    <source>
        <dbReference type="ARBA" id="ARBA00022759"/>
    </source>
</evidence>
<dbReference type="Pfam" id="PF00098">
    <property type="entry name" value="zf-CCHC"/>
    <property type="match status" value="1"/>
</dbReference>
<dbReference type="InterPro" id="IPR043128">
    <property type="entry name" value="Rev_trsase/Diguanyl_cyclase"/>
</dbReference>
<dbReference type="InterPro" id="IPR041577">
    <property type="entry name" value="RT_RNaseH_2"/>
</dbReference>
<keyword evidence="3" id="KW-0808">Transferase</keyword>
<dbReference type="SUPFAM" id="SSF56672">
    <property type="entry name" value="DNA/RNA polymerases"/>
    <property type="match status" value="3"/>
</dbReference>
<feature type="domain" description="Integrase catalytic" evidence="16">
    <location>
        <begin position="838"/>
        <end position="1028"/>
    </location>
</feature>
<evidence type="ECO:0000256" key="5">
    <source>
        <dbReference type="ARBA" id="ARBA00022722"/>
    </source>
</evidence>
<evidence type="ECO:0000256" key="1">
    <source>
        <dbReference type="ARBA" id="ARBA00012493"/>
    </source>
</evidence>
<dbReference type="Pfam" id="PF00078">
    <property type="entry name" value="RVT_1"/>
    <property type="match status" value="2"/>
</dbReference>
<evidence type="ECO:0000259" key="15">
    <source>
        <dbReference type="PROSITE" id="PS50878"/>
    </source>
</evidence>
<dbReference type="Pfam" id="PF14223">
    <property type="entry name" value="Retrotran_gag_2"/>
    <property type="match status" value="1"/>
</dbReference>
<dbReference type="InterPro" id="IPR025724">
    <property type="entry name" value="GAG-pre-integrase_dom"/>
</dbReference>
<evidence type="ECO:0000256" key="13">
    <source>
        <dbReference type="SAM" id="MobiDB-lite"/>
    </source>
</evidence>
<dbReference type="Pfam" id="PF07727">
    <property type="entry name" value="RVT_2"/>
    <property type="match status" value="1"/>
</dbReference>
<evidence type="ECO:0000256" key="8">
    <source>
        <dbReference type="ARBA" id="ARBA00022801"/>
    </source>
</evidence>
<organism evidence="17 18">
    <name type="scientific">Cordylochernes scorpioides</name>
    <dbReference type="NCBI Taxonomy" id="51811"/>
    <lineage>
        <taxon>Eukaryota</taxon>
        <taxon>Metazoa</taxon>
        <taxon>Ecdysozoa</taxon>
        <taxon>Arthropoda</taxon>
        <taxon>Chelicerata</taxon>
        <taxon>Arachnida</taxon>
        <taxon>Pseudoscorpiones</taxon>
        <taxon>Cheliferoidea</taxon>
        <taxon>Chernetidae</taxon>
        <taxon>Cordylochernes</taxon>
    </lineage>
</organism>
<dbReference type="InterPro" id="IPR013103">
    <property type="entry name" value="RVT_2"/>
</dbReference>
<feature type="domain" description="Integrase catalytic" evidence="16">
    <location>
        <begin position="2958"/>
        <end position="3076"/>
    </location>
</feature>
<dbReference type="InterPro" id="IPR001878">
    <property type="entry name" value="Znf_CCHC"/>
</dbReference>
<evidence type="ECO:0000256" key="2">
    <source>
        <dbReference type="ARBA" id="ARBA00022670"/>
    </source>
</evidence>
<keyword evidence="8" id="KW-0378">Hydrolase</keyword>
<feature type="compositionally biased region" description="Basic and acidic residues" evidence="13">
    <location>
        <begin position="1106"/>
        <end position="1132"/>
    </location>
</feature>
<feature type="coiled-coil region" evidence="12">
    <location>
        <begin position="430"/>
        <end position="464"/>
    </location>
</feature>
<gene>
    <name evidence="17" type="ORF">LAZ67_14001187</name>
</gene>
<dbReference type="EMBL" id="CP092876">
    <property type="protein sequence ID" value="UYV76566.1"/>
    <property type="molecule type" value="Genomic_DNA"/>
</dbReference>
<dbReference type="Pfam" id="PF13976">
    <property type="entry name" value="gag_pre-integrs"/>
    <property type="match status" value="1"/>
</dbReference>
<evidence type="ECO:0000259" key="16">
    <source>
        <dbReference type="PROSITE" id="PS50994"/>
    </source>
</evidence>
<dbReference type="PANTHER" id="PTHR37984:SF7">
    <property type="entry name" value="INTEGRASE CATALYTIC DOMAIN-CONTAINING PROTEIN"/>
    <property type="match status" value="1"/>
</dbReference>
<feature type="domain" description="Integrase catalytic" evidence="16">
    <location>
        <begin position="1668"/>
        <end position="1834"/>
    </location>
</feature>
<dbReference type="Gene3D" id="3.30.420.10">
    <property type="entry name" value="Ribonuclease H-like superfamily/Ribonuclease H"/>
    <property type="match status" value="3"/>
</dbReference>
<keyword evidence="4" id="KW-0548">Nucleotidyltransferase</keyword>
<dbReference type="SMART" id="SM00343">
    <property type="entry name" value="ZnF_C2HC"/>
    <property type="match status" value="3"/>
</dbReference>
<dbReference type="EC" id="2.7.7.49" evidence="1"/>
<dbReference type="PANTHER" id="PTHR37984">
    <property type="entry name" value="PROTEIN CBG26694"/>
    <property type="match status" value="1"/>
</dbReference>
<name>A0ABY6L5X5_9ARAC</name>
<evidence type="ECO:0000313" key="17">
    <source>
        <dbReference type="EMBL" id="UYV76566.1"/>
    </source>
</evidence>
<feature type="compositionally biased region" description="Polar residues" evidence="13">
    <location>
        <begin position="1085"/>
        <end position="1099"/>
    </location>
</feature>
<protein>
    <recommendedName>
        <fullName evidence="1">RNA-directed DNA polymerase</fullName>
        <ecNumber evidence="1">2.7.7.49</ecNumber>
    </recommendedName>
</protein>
<keyword evidence="9" id="KW-0695">RNA-directed DNA polymerase</keyword>
<feature type="region of interest" description="Disordered" evidence="13">
    <location>
        <begin position="3169"/>
        <end position="3223"/>
    </location>
</feature>
<dbReference type="InterPro" id="IPR054722">
    <property type="entry name" value="PolX-like_BBD"/>
</dbReference>
<evidence type="ECO:0000256" key="4">
    <source>
        <dbReference type="ARBA" id="ARBA00022695"/>
    </source>
</evidence>
<dbReference type="InterPro" id="IPR050951">
    <property type="entry name" value="Retrovirus_Pol_polyprotein"/>
</dbReference>
<dbReference type="InterPro" id="IPR043502">
    <property type="entry name" value="DNA/RNA_pol_sf"/>
</dbReference>
<dbReference type="Pfam" id="PF25597">
    <property type="entry name" value="SH3_retrovirus"/>
    <property type="match status" value="1"/>
</dbReference>
<feature type="non-terminal residue" evidence="17">
    <location>
        <position position="1"/>
    </location>
</feature>
<keyword evidence="10" id="KW-0238">DNA-binding</keyword>
<dbReference type="Pfam" id="PF17919">
    <property type="entry name" value="RT_RNaseH_2"/>
    <property type="match status" value="1"/>
</dbReference>
<dbReference type="CDD" id="cd09272">
    <property type="entry name" value="RNase_HI_RT_Ty1"/>
    <property type="match status" value="1"/>
</dbReference>
<evidence type="ECO:0000313" key="18">
    <source>
        <dbReference type="Proteomes" id="UP001235939"/>
    </source>
</evidence>
<evidence type="ECO:0000256" key="3">
    <source>
        <dbReference type="ARBA" id="ARBA00022679"/>
    </source>
</evidence>
<keyword evidence="7" id="KW-0255">Endonuclease</keyword>
<evidence type="ECO:0000256" key="11">
    <source>
        <dbReference type="PROSITE-ProRule" id="PRU00047"/>
    </source>
</evidence>
<evidence type="ECO:0000256" key="9">
    <source>
        <dbReference type="ARBA" id="ARBA00022918"/>
    </source>
</evidence>
<dbReference type="Pfam" id="PF22936">
    <property type="entry name" value="Pol_BBD"/>
    <property type="match status" value="1"/>
</dbReference>
<dbReference type="InterPro" id="IPR001584">
    <property type="entry name" value="Integrase_cat-core"/>
</dbReference>
<dbReference type="InterPro" id="IPR000477">
    <property type="entry name" value="RT_dom"/>
</dbReference>
<accession>A0ABY6L5X5</accession>
<dbReference type="Gene3D" id="3.30.70.270">
    <property type="match status" value="4"/>
</dbReference>
<dbReference type="Proteomes" id="UP001235939">
    <property type="component" value="Chromosome 14"/>
</dbReference>
<dbReference type="PROSITE" id="PS50878">
    <property type="entry name" value="RT_POL"/>
    <property type="match status" value="1"/>
</dbReference>
<keyword evidence="2" id="KW-0645">Protease</keyword>